<protein>
    <submittedName>
        <fullName evidence="3">Unannotated protein</fullName>
    </submittedName>
</protein>
<evidence type="ECO:0000256" key="1">
    <source>
        <dbReference type="ARBA" id="ARBA00022729"/>
    </source>
</evidence>
<evidence type="ECO:0000259" key="2">
    <source>
        <dbReference type="PROSITE" id="PS50983"/>
    </source>
</evidence>
<dbReference type="SUPFAM" id="SSF53807">
    <property type="entry name" value="Helical backbone' metal receptor"/>
    <property type="match status" value="1"/>
</dbReference>
<sequence>MFKQVRFKILVGVAIISALSISTLPTYAATAIPKRIISLSPSATETLFAIGAGKQVIAVDDLSNYPTTAPITKLSAFSPNVEALLNYRPDLVILNADATKALDIKVALEKLKISVFLEKAPLNLKQAYAEVTALGRATGNLTGAQSTISNMKSRISSAVKSAKKSKKISFFHELDNTLYTATSDTFIGKVYKDFNLSNVADPAASADSAGYPQLQSEYLIKANPKIIFLSDAQYGESLMSVSKRPGWNGISAVKTKSVIALPEDIPSRWGPRLADFYEFIAKSLSEIGKSK</sequence>
<proteinExistence type="predicted"/>
<dbReference type="InterPro" id="IPR050902">
    <property type="entry name" value="ABC_Transporter_SBP"/>
</dbReference>
<dbReference type="EMBL" id="CAEZZJ010000004">
    <property type="protein sequence ID" value="CAB4748491.1"/>
    <property type="molecule type" value="Genomic_DNA"/>
</dbReference>
<dbReference type="NCBIfam" id="NF038402">
    <property type="entry name" value="TroA_like"/>
    <property type="match status" value="1"/>
</dbReference>
<dbReference type="InterPro" id="IPR054828">
    <property type="entry name" value="Vit_B12_bind_prot"/>
</dbReference>
<dbReference type="PANTHER" id="PTHR30535:SF34">
    <property type="entry name" value="MOLYBDATE-BINDING PROTEIN MOLA"/>
    <property type="match status" value="1"/>
</dbReference>
<reference evidence="3" key="1">
    <citation type="submission" date="2020-05" db="EMBL/GenBank/DDBJ databases">
        <authorList>
            <person name="Chiriac C."/>
            <person name="Salcher M."/>
            <person name="Ghai R."/>
            <person name="Kavagutti S V."/>
        </authorList>
    </citation>
    <scope>NUCLEOTIDE SEQUENCE</scope>
</reference>
<dbReference type="GO" id="GO:0071281">
    <property type="term" value="P:cellular response to iron ion"/>
    <property type="evidence" value="ECO:0007669"/>
    <property type="project" value="TreeGrafter"/>
</dbReference>
<keyword evidence="1" id="KW-0732">Signal</keyword>
<feature type="domain" description="Fe/B12 periplasmic-binding" evidence="2">
    <location>
        <begin position="35"/>
        <end position="291"/>
    </location>
</feature>
<dbReference type="Gene3D" id="3.40.50.1980">
    <property type="entry name" value="Nitrogenase molybdenum iron protein domain"/>
    <property type="match status" value="2"/>
</dbReference>
<organism evidence="3">
    <name type="scientific">freshwater metagenome</name>
    <dbReference type="NCBI Taxonomy" id="449393"/>
    <lineage>
        <taxon>unclassified sequences</taxon>
        <taxon>metagenomes</taxon>
        <taxon>ecological metagenomes</taxon>
    </lineage>
</organism>
<gene>
    <name evidence="3" type="ORF">UFOPK2852_00105</name>
</gene>
<dbReference type="Pfam" id="PF01497">
    <property type="entry name" value="Peripla_BP_2"/>
    <property type="match status" value="1"/>
</dbReference>
<dbReference type="PANTHER" id="PTHR30535">
    <property type="entry name" value="VITAMIN B12-BINDING PROTEIN"/>
    <property type="match status" value="1"/>
</dbReference>
<dbReference type="InterPro" id="IPR002491">
    <property type="entry name" value="ABC_transptr_periplasmic_BD"/>
</dbReference>
<name>A0A6J6TLZ7_9ZZZZ</name>
<dbReference type="AlphaFoldDB" id="A0A6J6TLZ7"/>
<evidence type="ECO:0000313" key="3">
    <source>
        <dbReference type="EMBL" id="CAB4748491.1"/>
    </source>
</evidence>
<dbReference type="PROSITE" id="PS50983">
    <property type="entry name" value="FE_B12_PBP"/>
    <property type="match status" value="1"/>
</dbReference>
<accession>A0A6J6TLZ7</accession>